<reference evidence="1 2" key="1">
    <citation type="submission" date="2016-10" db="EMBL/GenBank/DDBJ databases">
        <authorList>
            <person name="de Groot N.N."/>
        </authorList>
    </citation>
    <scope>NUCLEOTIDE SEQUENCE [LARGE SCALE GENOMIC DNA]</scope>
    <source>
        <strain evidence="1 2">743A</strain>
    </source>
</reference>
<protein>
    <submittedName>
        <fullName evidence="1">Uncharacterized protein</fullName>
    </submittedName>
</protein>
<dbReference type="OrthoDB" id="2066939at2"/>
<name>A0A1I6LXU3_9FIRM</name>
<proteinExistence type="predicted"/>
<dbReference type="STRING" id="37658.SAMN05661086_03655"/>
<dbReference type="EMBL" id="FOYZ01000024">
    <property type="protein sequence ID" value="SFS08299.1"/>
    <property type="molecule type" value="Genomic_DNA"/>
</dbReference>
<keyword evidence="2" id="KW-1185">Reference proteome</keyword>
<evidence type="ECO:0000313" key="2">
    <source>
        <dbReference type="Proteomes" id="UP000199659"/>
    </source>
</evidence>
<gene>
    <name evidence="1" type="ORF">SAMN05661086_03655</name>
</gene>
<dbReference type="Proteomes" id="UP000199659">
    <property type="component" value="Unassembled WGS sequence"/>
</dbReference>
<accession>A0A1I6LXU3</accession>
<organism evidence="1 2">
    <name type="scientific">Anaeromicropila populeti</name>
    <dbReference type="NCBI Taxonomy" id="37658"/>
    <lineage>
        <taxon>Bacteria</taxon>
        <taxon>Bacillati</taxon>
        <taxon>Bacillota</taxon>
        <taxon>Clostridia</taxon>
        <taxon>Lachnospirales</taxon>
        <taxon>Lachnospiraceae</taxon>
        <taxon>Anaeromicropila</taxon>
    </lineage>
</organism>
<evidence type="ECO:0000313" key="1">
    <source>
        <dbReference type="EMBL" id="SFS08299.1"/>
    </source>
</evidence>
<dbReference type="AlphaFoldDB" id="A0A1I6LXU3"/>
<sequence>MKSSDRKMWETNIENAASTVAAEYGNAVAKSVFARYGAHGFYDLAPCNYSEVFADLEQIANDN</sequence>